<keyword evidence="2 5" id="KW-0812">Transmembrane</keyword>
<evidence type="ECO:0000313" key="6">
    <source>
        <dbReference type="EMBL" id="KAK8045569.1"/>
    </source>
</evidence>
<feature type="transmembrane region" description="Helical" evidence="5">
    <location>
        <begin position="528"/>
        <end position="545"/>
    </location>
</feature>
<gene>
    <name evidence="6" type="ORF">PG993_005593</name>
</gene>
<accession>A0ABR1TG27</accession>
<dbReference type="InterPro" id="IPR045863">
    <property type="entry name" value="CorA_TM1_TM2"/>
</dbReference>
<evidence type="ECO:0000256" key="4">
    <source>
        <dbReference type="ARBA" id="ARBA00023136"/>
    </source>
</evidence>
<dbReference type="InterPro" id="IPR002523">
    <property type="entry name" value="MgTranspt_CorA/ZnTranspt_ZntB"/>
</dbReference>
<dbReference type="EMBL" id="JAQQWK010000003">
    <property type="protein sequence ID" value="KAK8045569.1"/>
    <property type="molecule type" value="Genomic_DNA"/>
</dbReference>
<keyword evidence="4 5" id="KW-0472">Membrane</keyword>
<dbReference type="Pfam" id="PF01544">
    <property type="entry name" value="CorA"/>
    <property type="match status" value="1"/>
</dbReference>
<evidence type="ECO:0000313" key="7">
    <source>
        <dbReference type="Proteomes" id="UP001444661"/>
    </source>
</evidence>
<name>A0ABR1TG27_9PEZI</name>
<comment type="caution">
    <text evidence="6">The sequence shown here is derived from an EMBL/GenBank/DDBJ whole genome shotgun (WGS) entry which is preliminary data.</text>
</comment>
<proteinExistence type="predicted"/>
<dbReference type="Gene3D" id="1.20.58.340">
    <property type="entry name" value="Magnesium transport protein CorA, transmembrane region"/>
    <property type="match status" value="1"/>
</dbReference>
<sequence length="564" mass="63423">MEYPEPPVLVLAKDNTRRLPGNCHHPYITISQEYAERVREFSCISSSKSLYSGQRFVALAHFLGRPYERRAARLDCRAMNAVSRREPCSFAIILNWQEELGGRIQHLDLVDQLHTIDKTAGSLIILKGYPTAEWLNTLGAKFRIDPDFYQSHLSFWSESGNNISRQNMAPRLPSAQTETVMLRITTIGVLTRKMHSSHGGGAQKRLDDLRRQTSKEMAAYISRLSSLDSPDMVLADSIVREFVMLDLEHFAIEQMISISISPCSKGGWRSTVWSDVGRRLQECPQGPWRPEIRKQNLSDMFFLPVSIFKPRMVLKSAARNQNGNVASHIGPQSASILFEDYDKQLDGAQAAVDPLYALSPTFRLALFSELALLDVIESNISSELTHSAVIAQETPTMSNLLYYKQVLKRHTESLKEAIAFIEGFRNAPAYQSVTNGAKSKYIEEMTSMLVDFRAALQRAELLCDECFQGMGIVAHNASIREAQKAFAEARSVTKLTRLAFIFVPLSFTTSAFGMNISELGNGEAPSFWVWAVVTVIIGVPVFALFQWDAAQLRAFGEALFFKRW</sequence>
<evidence type="ECO:0000256" key="3">
    <source>
        <dbReference type="ARBA" id="ARBA00022989"/>
    </source>
</evidence>
<reference evidence="6 7" key="1">
    <citation type="submission" date="2023-01" db="EMBL/GenBank/DDBJ databases">
        <title>Analysis of 21 Apiospora genomes using comparative genomics revels a genus with tremendous synthesis potential of carbohydrate active enzymes and secondary metabolites.</title>
        <authorList>
            <person name="Sorensen T."/>
        </authorList>
    </citation>
    <scope>NUCLEOTIDE SEQUENCE [LARGE SCALE GENOMIC DNA]</scope>
    <source>
        <strain evidence="6 7">CBS 33761</strain>
    </source>
</reference>
<dbReference type="Proteomes" id="UP001444661">
    <property type="component" value="Unassembled WGS sequence"/>
</dbReference>
<dbReference type="SUPFAM" id="SSF144083">
    <property type="entry name" value="Magnesium transport protein CorA, transmembrane region"/>
    <property type="match status" value="1"/>
</dbReference>
<keyword evidence="3 5" id="KW-1133">Transmembrane helix</keyword>
<comment type="subcellular location">
    <subcellularLocation>
        <location evidence="1">Membrane</location>
        <topology evidence="1">Multi-pass membrane protein</topology>
    </subcellularLocation>
</comment>
<evidence type="ECO:0000256" key="2">
    <source>
        <dbReference type="ARBA" id="ARBA00022692"/>
    </source>
</evidence>
<evidence type="ECO:0000256" key="5">
    <source>
        <dbReference type="SAM" id="Phobius"/>
    </source>
</evidence>
<organism evidence="6 7">
    <name type="scientific">Apiospora rasikravindrae</name>
    <dbReference type="NCBI Taxonomy" id="990691"/>
    <lineage>
        <taxon>Eukaryota</taxon>
        <taxon>Fungi</taxon>
        <taxon>Dikarya</taxon>
        <taxon>Ascomycota</taxon>
        <taxon>Pezizomycotina</taxon>
        <taxon>Sordariomycetes</taxon>
        <taxon>Xylariomycetidae</taxon>
        <taxon>Amphisphaeriales</taxon>
        <taxon>Apiosporaceae</taxon>
        <taxon>Apiospora</taxon>
    </lineage>
</organism>
<keyword evidence="7" id="KW-1185">Reference proteome</keyword>
<evidence type="ECO:0000256" key="1">
    <source>
        <dbReference type="ARBA" id="ARBA00004141"/>
    </source>
</evidence>
<protein>
    <submittedName>
        <fullName evidence="6">CorA-like mg2+ transporter protein</fullName>
    </submittedName>
</protein>